<dbReference type="SUPFAM" id="SSF52172">
    <property type="entry name" value="CheY-like"/>
    <property type="match status" value="1"/>
</dbReference>
<evidence type="ECO:0000313" key="5">
    <source>
        <dbReference type="Proteomes" id="UP001302316"/>
    </source>
</evidence>
<dbReference type="Proteomes" id="UP001302316">
    <property type="component" value="Unassembled WGS sequence"/>
</dbReference>
<evidence type="ECO:0000256" key="1">
    <source>
        <dbReference type="ARBA" id="ARBA00022553"/>
    </source>
</evidence>
<dbReference type="PROSITE" id="PS50110">
    <property type="entry name" value="RESPONSE_REGULATORY"/>
    <property type="match status" value="1"/>
</dbReference>
<dbReference type="InterPro" id="IPR001789">
    <property type="entry name" value="Sig_transdc_resp-reg_receiver"/>
</dbReference>
<organism evidence="4 5">
    <name type="scientific">Natronospira elongata</name>
    <dbReference type="NCBI Taxonomy" id="3110268"/>
    <lineage>
        <taxon>Bacteria</taxon>
        <taxon>Pseudomonadati</taxon>
        <taxon>Pseudomonadota</taxon>
        <taxon>Gammaproteobacteria</taxon>
        <taxon>Natronospirales</taxon>
        <taxon>Natronospiraceae</taxon>
        <taxon>Natronospira</taxon>
    </lineage>
</organism>
<evidence type="ECO:0000313" key="4">
    <source>
        <dbReference type="EMBL" id="MEA5446763.1"/>
    </source>
</evidence>
<protein>
    <submittedName>
        <fullName evidence="4">Response regulator</fullName>
    </submittedName>
</protein>
<dbReference type="InterPro" id="IPR011006">
    <property type="entry name" value="CheY-like_superfamily"/>
</dbReference>
<reference evidence="4 5" key="1">
    <citation type="submission" date="2023-12" db="EMBL/GenBank/DDBJ databases">
        <title>Whole-genome sequencing of halo(alkali)philic microorganisms from hypersaline lakes.</title>
        <authorList>
            <person name="Sorokin D.Y."/>
            <person name="Merkel A.Y."/>
            <person name="Messina E."/>
            <person name="Yakimov M."/>
        </authorList>
    </citation>
    <scope>NUCLEOTIDE SEQUENCE [LARGE SCALE GENOMIC DNA]</scope>
    <source>
        <strain evidence="4 5">AB-CW1</strain>
    </source>
</reference>
<dbReference type="InterPro" id="IPR050595">
    <property type="entry name" value="Bact_response_regulator"/>
</dbReference>
<dbReference type="SMART" id="SM00448">
    <property type="entry name" value="REC"/>
    <property type="match status" value="1"/>
</dbReference>
<dbReference type="PANTHER" id="PTHR44591:SF25">
    <property type="entry name" value="CHEMOTAXIS TWO-COMPONENT RESPONSE REGULATOR"/>
    <property type="match status" value="1"/>
</dbReference>
<sequence length="127" mass="13762">MSSIFLVDDSGTIRLSMRAIVEKAGHNVETANDGQEALERLQSGYRPDVIITDVHMPRMDGLDFIRNARAIPAHSQTPIVVLTTESQQEKKDEARRNGATGWMVKPVSADNLLAVLGRVLPAGTPAG</sequence>
<feature type="modified residue" description="4-aspartylphosphate" evidence="2">
    <location>
        <position position="53"/>
    </location>
</feature>
<accession>A0AAP6JGR6</accession>
<dbReference type="Gene3D" id="3.40.50.2300">
    <property type="match status" value="1"/>
</dbReference>
<feature type="domain" description="Response regulatory" evidence="3">
    <location>
        <begin position="3"/>
        <end position="120"/>
    </location>
</feature>
<gene>
    <name evidence="4" type="ORF">VCB98_13130</name>
</gene>
<keyword evidence="1 2" id="KW-0597">Phosphoprotein</keyword>
<comment type="caution">
    <text evidence="4">The sequence shown here is derived from an EMBL/GenBank/DDBJ whole genome shotgun (WGS) entry which is preliminary data.</text>
</comment>
<dbReference type="AlphaFoldDB" id="A0AAP6JGR6"/>
<proteinExistence type="predicted"/>
<evidence type="ECO:0000256" key="2">
    <source>
        <dbReference type="PROSITE-ProRule" id="PRU00169"/>
    </source>
</evidence>
<dbReference type="EMBL" id="JAYGII010000054">
    <property type="protein sequence ID" value="MEA5446763.1"/>
    <property type="molecule type" value="Genomic_DNA"/>
</dbReference>
<dbReference type="RefSeq" id="WP_346053276.1">
    <property type="nucleotide sequence ID" value="NZ_JAYGII010000054.1"/>
</dbReference>
<dbReference type="GO" id="GO:0000160">
    <property type="term" value="P:phosphorelay signal transduction system"/>
    <property type="evidence" value="ECO:0007669"/>
    <property type="project" value="InterPro"/>
</dbReference>
<name>A0AAP6JGR6_9GAMM</name>
<dbReference type="Pfam" id="PF00072">
    <property type="entry name" value="Response_reg"/>
    <property type="match status" value="1"/>
</dbReference>
<dbReference type="PANTHER" id="PTHR44591">
    <property type="entry name" value="STRESS RESPONSE REGULATOR PROTEIN 1"/>
    <property type="match status" value="1"/>
</dbReference>
<keyword evidence="5" id="KW-1185">Reference proteome</keyword>
<evidence type="ECO:0000259" key="3">
    <source>
        <dbReference type="PROSITE" id="PS50110"/>
    </source>
</evidence>